<organism evidence="1 2">
    <name type="scientific">Candidatus Methylacidithermus pantelleriae</name>
    <dbReference type="NCBI Taxonomy" id="2744239"/>
    <lineage>
        <taxon>Bacteria</taxon>
        <taxon>Pseudomonadati</taxon>
        <taxon>Verrucomicrobiota</taxon>
        <taxon>Methylacidiphilae</taxon>
        <taxon>Methylacidiphilales</taxon>
        <taxon>Methylacidiphilaceae</taxon>
        <taxon>Candidatus Methylacidithermus</taxon>
    </lineage>
</organism>
<dbReference type="EMBL" id="CAJNOB010000003">
    <property type="protein sequence ID" value="CAF0691919.1"/>
    <property type="molecule type" value="Genomic_DNA"/>
</dbReference>
<reference evidence="1" key="1">
    <citation type="submission" date="2021-02" db="EMBL/GenBank/DDBJ databases">
        <authorList>
            <person name="Cremers G."/>
            <person name="Picone N."/>
        </authorList>
    </citation>
    <scope>NUCLEOTIDE SEQUENCE</scope>
    <source>
        <strain evidence="1">PQ17</strain>
    </source>
</reference>
<protein>
    <submittedName>
        <fullName evidence="1">Uncharacterized protein</fullName>
    </submittedName>
</protein>
<proteinExistence type="predicted"/>
<name>A0A8J2BHZ9_9BACT</name>
<evidence type="ECO:0000313" key="2">
    <source>
        <dbReference type="Proteomes" id="UP000663859"/>
    </source>
</evidence>
<dbReference type="AlphaFoldDB" id="A0A8J2BHZ9"/>
<dbReference type="Proteomes" id="UP000663859">
    <property type="component" value="Unassembled WGS sequence"/>
</dbReference>
<keyword evidence="2" id="KW-1185">Reference proteome</keyword>
<gene>
    <name evidence="1" type="ORF">MPNT_110023</name>
</gene>
<evidence type="ECO:0000313" key="1">
    <source>
        <dbReference type="EMBL" id="CAF0691919.1"/>
    </source>
</evidence>
<sequence length="62" mass="7174">MNTTRDQTLCLPEGRPKPFVLHFMKKKRLLQVFLQLPKNCFNCCDILEKASVVLGKDKQRGP</sequence>
<comment type="caution">
    <text evidence="1">The sequence shown here is derived from an EMBL/GenBank/DDBJ whole genome shotgun (WGS) entry which is preliminary data.</text>
</comment>
<accession>A0A8J2BHZ9</accession>